<gene>
    <name evidence="2" type="ORF">DPMN_185560</name>
</gene>
<organism evidence="2 3">
    <name type="scientific">Dreissena polymorpha</name>
    <name type="common">Zebra mussel</name>
    <name type="synonym">Mytilus polymorpha</name>
    <dbReference type="NCBI Taxonomy" id="45954"/>
    <lineage>
        <taxon>Eukaryota</taxon>
        <taxon>Metazoa</taxon>
        <taxon>Spiralia</taxon>
        <taxon>Lophotrochozoa</taxon>
        <taxon>Mollusca</taxon>
        <taxon>Bivalvia</taxon>
        <taxon>Autobranchia</taxon>
        <taxon>Heteroconchia</taxon>
        <taxon>Euheterodonta</taxon>
        <taxon>Imparidentia</taxon>
        <taxon>Neoheterodontei</taxon>
        <taxon>Myida</taxon>
        <taxon>Dreissenoidea</taxon>
        <taxon>Dreissenidae</taxon>
        <taxon>Dreissena</taxon>
    </lineage>
</organism>
<keyword evidence="3" id="KW-1185">Reference proteome</keyword>
<accession>A0A9D4DKM1</accession>
<reference evidence="2" key="1">
    <citation type="journal article" date="2019" name="bioRxiv">
        <title>The Genome of the Zebra Mussel, Dreissena polymorpha: A Resource for Invasive Species Research.</title>
        <authorList>
            <person name="McCartney M.A."/>
            <person name="Auch B."/>
            <person name="Kono T."/>
            <person name="Mallez S."/>
            <person name="Zhang Y."/>
            <person name="Obille A."/>
            <person name="Becker A."/>
            <person name="Abrahante J.E."/>
            <person name="Garbe J."/>
            <person name="Badalamenti J.P."/>
            <person name="Herman A."/>
            <person name="Mangelson H."/>
            <person name="Liachko I."/>
            <person name="Sullivan S."/>
            <person name="Sone E.D."/>
            <person name="Koren S."/>
            <person name="Silverstein K.A.T."/>
            <person name="Beckman K.B."/>
            <person name="Gohl D.M."/>
        </authorList>
    </citation>
    <scope>NUCLEOTIDE SEQUENCE</scope>
    <source>
        <strain evidence="2">Duluth1</strain>
        <tissue evidence="2">Whole animal</tissue>
    </source>
</reference>
<protein>
    <submittedName>
        <fullName evidence="2">Uncharacterized protein</fullName>
    </submittedName>
</protein>
<feature type="region of interest" description="Disordered" evidence="1">
    <location>
        <begin position="81"/>
        <end position="105"/>
    </location>
</feature>
<proteinExistence type="predicted"/>
<comment type="caution">
    <text evidence="2">The sequence shown here is derived from an EMBL/GenBank/DDBJ whole genome shotgun (WGS) entry which is preliminary data.</text>
</comment>
<dbReference type="EMBL" id="JAIWYP010000010">
    <property type="protein sequence ID" value="KAH3751019.1"/>
    <property type="molecule type" value="Genomic_DNA"/>
</dbReference>
<name>A0A9D4DKM1_DREPO</name>
<evidence type="ECO:0000256" key="1">
    <source>
        <dbReference type="SAM" id="MobiDB-lite"/>
    </source>
</evidence>
<reference evidence="2" key="2">
    <citation type="submission" date="2020-11" db="EMBL/GenBank/DDBJ databases">
        <authorList>
            <person name="McCartney M.A."/>
            <person name="Auch B."/>
            <person name="Kono T."/>
            <person name="Mallez S."/>
            <person name="Becker A."/>
            <person name="Gohl D.M."/>
            <person name="Silverstein K.A.T."/>
            <person name="Koren S."/>
            <person name="Bechman K.B."/>
            <person name="Herman A."/>
            <person name="Abrahante J.E."/>
            <person name="Garbe J."/>
        </authorList>
    </citation>
    <scope>NUCLEOTIDE SEQUENCE</scope>
    <source>
        <strain evidence="2">Duluth1</strain>
        <tissue evidence="2">Whole animal</tissue>
    </source>
</reference>
<evidence type="ECO:0000313" key="2">
    <source>
        <dbReference type="EMBL" id="KAH3751019.1"/>
    </source>
</evidence>
<evidence type="ECO:0000313" key="3">
    <source>
        <dbReference type="Proteomes" id="UP000828390"/>
    </source>
</evidence>
<dbReference type="Proteomes" id="UP000828390">
    <property type="component" value="Unassembled WGS sequence"/>
</dbReference>
<dbReference type="AlphaFoldDB" id="A0A9D4DKM1"/>
<feature type="compositionally biased region" description="Basic and acidic residues" evidence="1">
    <location>
        <begin position="81"/>
        <end position="91"/>
    </location>
</feature>
<sequence>MDHTECHLQHSLIATRRLSFNQNIEILLDYVLERRNPYTVTVSGPVPLYNFLTKLAVDKEDAVRLLKCFENGERVYRAYKQEAEPRKESKKNQFHHFKEKASQVH</sequence>